<organism evidence="2 3">
    <name type="scientific">Catenaria anguillulae PL171</name>
    <dbReference type="NCBI Taxonomy" id="765915"/>
    <lineage>
        <taxon>Eukaryota</taxon>
        <taxon>Fungi</taxon>
        <taxon>Fungi incertae sedis</taxon>
        <taxon>Blastocladiomycota</taxon>
        <taxon>Blastocladiomycetes</taxon>
        <taxon>Blastocladiales</taxon>
        <taxon>Catenariaceae</taxon>
        <taxon>Catenaria</taxon>
    </lineage>
</organism>
<dbReference type="EMBL" id="MCFL01000018">
    <property type="protein sequence ID" value="ORZ36276.1"/>
    <property type="molecule type" value="Genomic_DNA"/>
</dbReference>
<evidence type="ECO:0000256" key="1">
    <source>
        <dbReference type="SAM" id="MobiDB-lite"/>
    </source>
</evidence>
<gene>
    <name evidence="2" type="ORF">BCR44DRAFT_1433125</name>
</gene>
<accession>A0A1Y2HNV0</accession>
<evidence type="ECO:0000313" key="2">
    <source>
        <dbReference type="EMBL" id="ORZ36276.1"/>
    </source>
</evidence>
<sequence>WLMRNGSSTCCATPTPIMRLMRGWPRCLCATRGLWCCRGCRWRRWRMVRTPARNEYDETNGDDSDSSTSIPTKQRTLRRHCHGARSPQRNVRAPTPRPIAGAVAGSARKQGRARVDPCVMRMPCTSAVAPGASMTAAASGATWPFIIYELNRYLAHSLQVALIAKSQPAECNHIVCESTVVPLASHRAATTRRHGFAGGQY</sequence>
<feature type="non-terminal residue" evidence="2">
    <location>
        <position position="1"/>
    </location>
</feature>
<reference evidence="2 3" key="1">
    <citation type="submission" date="2016-07" db="EMBL/GenBank/DDBJ databases">
        <title>Pervasive Adenine N6-methylation of Active Genes in Fungi.</title>
        <authorList>
            <consortium name="DOE Joint Genome Institute"/>
            <person name="Mondo S.J."/>
            <person name="Dannebaum R.O."/>
            <person name="Kuo R.C."/>
            <person name="Labutti K."/>
            <person name="Haridas S."/>
            <person name="Kuo A."/>
            <person name="Salamov A."/>
            <person name="Ahrendt S.R."/>
            <person name="Lipzen A."/>
            <person name="Sullivan W."/>
            <person name="Andreopoulos W.B."/>
            <person name="Clum A."/>
            <person name="Lindquist E."/>
            <person name="Daum C."/>
            <person name="Ramamoorthy G.K."/>
            <person name="Gryganskyi A."/>
            <person name="Culley D."/>
            <person name="Magnuson J.K."/>
            <person name="James T.Y."/>
            <person name="O'Malley M.A."/>
            <person name="Stajich J.E."/>
            <person name="Spatafora J.W."/>
            <person name="Visel A."/>
            <person name="Grigoriev I.V."/>
        </authorList>
    </citation>
    <scope>NUCLEOTIDE SEQUENCE [LARGE SCALE GENOMIC DNA]</scope>
    <source>
        <strain evidence="2 3">PL171</strain>
    </source>
</reference>
<feature type="region of interest" description="Disordered" evidence="1">
    <location>
        <begin position="54"/>
        <end position="106"/>
    </location>
</feature>
<dbReference type="Proteomes" id="UP000193411">
    <property type="component" value="Unassembled WGS sequence"/>
</dbReference>
<evidence type="ECO:0000313" key="3">
    <source>
        <dbReference type="Proteomes" id="UP000193411"/>
    </source>
</evidence>
<dbReference type="AlphaFoldDB" id="A0A1Y2HNV0"/>
<keyword evidence="3" id="KW-1185">Reference proteome</keyword>
<comment type="caution">
    <text evidence="2">The sequence shown here is derived from an EMBL/GenBank/DDBJ whole genome shotgun (WGS) entry which is preliminary data.</text>
</comment>
<name>A0A1Y2HNV0_9FUNG</name>
<protein>
    <submittedName>
        <fullName evidence="2">Uncharacterized protein</fullName>
    </submittedName>
</protein>
<proteinExistence type="predicted"/>